<dbReference type="Proteomes" id="UP000792457">
    <property type="component" value="Unassembled WGS sequence"/>
</dbReference>
<dbReference type="PANTHER" id="PTHR21224:SF1">
    <property type="entry name" value="INTEGRATOR COMPLEX SUBUNIT 1"/>
    <property type="match status" value="1"/>
</dbReference>
<comment type="caution">
    <text evidence="1">The sequence shown here is derived from an EMBL/GenBank/DDBJ whole genome shotgun (WGS) entry which is preliminary data.</text>
</comment>
<evidence type="ECO:0000313" key="1">
    <source>
        <dbReference type="EMBL" id="KAG8225319.1"/>
    </source>
</evidence>
<reference evidence="1" key="2">
    <citation type="submission" date="2017-10" db="EMBL/GenBank/DDBJ databases">
        <title>Ladona fulva Genome sequencing and assembly.</title>
        <authorList>
            <person name="Murali S."/>
            <person name="Richards S."/>
            <person name="Bandaranaike D."/>
            <person name="Bellair M."/>
            <person name="Blankenburg K."/>
            <person name="Chao H."/>
            <person name="Dinh H."/>
            <person name="Doddapaneni H."/>
            <person name="Dugan-Rocha S."/>
            <person name="Elkadiri S."/>
            <person name="Gnanaolivu R."/>
            <person name="Hernandez B."/>
            <person name="Skinner E."/>
            <person name="Javaid M."/>
            <person name="Lee S."/>
            <person name="Li M."/>
            <person name="Ming W."/>
            <person name="Munidasa M."/>
            <person name="Muniz J."/>
            <person name="Nguyen L."/>
            <person name="Hughes D."/>
            <person name="Osuji N."/>
            <person name="Pu L.-L."/>
            <person name="Puazo M."/>
            <person name="Qu C."/>
            <person name="Quiroz J."/>
            <person name="Raj R."/>
            <person name="Weissenberger G."/>
            <person name="Xin Y."/>
            <person name="Zou X."/>
            <person name="Han Y."/>
            <person name="Worley K."/>
            <person name="Muzny D."/>
            <person name="Gibbs R."/>
        </authorList>
    </citation>
    <scope>NUCLEOTIDE SEQUENCE</scope>
    <source>
        <strain evidence="1">Sampled in the wild</strain>
    </source>
</reference>
<accession>A0A8K0NZ91</accession>
<dbReference type="AlphaFoldDB" id="A0A8K0NZ91"/>
<sequence length="266" mass="29854">MGVGETLKAVILLNLDRILSQKEQSADLARCIMSLPQYSCPLFRLLLLPLGEGRLSSNEVLSAQMRVCSVIIDVSENYNIESPLNGLLQRFLKAKKRIDSGSALMKVHPDSDLAEDLQNMPLLHLEQHGKWLLEEGLQKYPTSKLVEAMAKLLLDQEKKSSVVGGPEDMRTGLFVDWLGTFEPEMIGSCPQLQMKLLFSKSDQEIQRVINDGKYLGGFHDVEMIAGKLMTKGTRSFRPYLLTLLAHQAGWATLHQCVQHFLEKCDT</sequence>
<feature type="non-terminal residue" evidence="1">
    <location>
        <position position="266"/>
    </location>
</feature>
<gene>
    <name evidence="1" type="ORF">J437_LFUL001934</name>
</gene>
<protein>
    <submittedName>
        <fullName evidence="1">Uncharacterized protein</fullName>
    </submittedName>
</protein>
<keyword evidence="2" id="KW-1185">Reference proteome</keyword>
<name>A0A8K0NZ91_LADFU</name>
<dbReference type="EMBL" id="KZ308233">
    <property type="protein sequence ID" value="KAG8225319.1"/>
    <property type="molecule type" value="Genomic_DNA"/>
</dbReference>
<dbReference type="PANTHER" id="PTHR21224">
    <property type="entry name" value="INTEGRATOR COMPLEX SUBUNIT 1"/>
    <property type="match status" value="1"/>
</dbReference>
<dbReference type="GO" id="GO:0034474">
    <property type="term" value="P:U2 snRNA 3'-end processing"/>
    <property type="evidence" value="ECO:0007669"/>
    <property type="project" value="InterPro"/>
</dbReference>
<reference evidence="1" key="1">
    <citation type="submission" date="2013-04" db="EMBL/GenBank/DDBJ databases">
        <authorList>
            <person name="Qu J."/>
            <person name="Murali S.C."/>
            <person name="Bandaranaike D."/>
            <person name="Bellair M."/>
            <person name="Blankenburg K."/>
            <person name="Chao H."/>
            <person name="Dinh H."/>
            <person name="Doddapaneni H."/>
            <person name="Downs B."/>
            <person name="Dugan-Rocha S."/>
            <person name="Elkadiri S."/>
            <person name="Gnanaolivu R.D."/>
            <person name="Hernandez B."/>
            <person name="Javaid M."/>
            <person name="Jayaseelan J.C."/>
            <person name="Lee S."/>
            <person name="Li M."/>
            <person name="Ming W."/>
            <person name="Munidasa M."/>
            <person name="Muniz J."/>
            <person name="Nguyen L."/>
            <person name="Ongeri F."/>
            <person name="Osuji N."/>
            <person name="Pu L.-L."/>
            <person name="Puazo M."/>
            <person name="Qu C."/>
            <person name="Quiroz J."/>
            <person name="Raj R."/>
            <person name="Weissenberger G."/>
            <person name="Xin Y."/>
            <person name="Zou X."/>
            <person name="Han Y."/>
            <person name="Richards S."/>
            <person name="Worley K."/>
            <person name="Muzny D."/>
            <person name="Gibbs R."/>
        </authorList>
    </citation>
    <scope>NUCLEOTIDE SEQUENCE</scope>
    <source>
        <strain evidence="1">Sampled in the wild</strain>
    </source>
</reference>
<proteinExistence type="predicted"/>
<evidence type="ECO:0000313" key="2">
    <source>
        <dbReference type="Proteomes" id="UP000792457"/>
    </source>
</evidence>
<dbReference type="GO" id="GO:0032039">
    <property type="term" value="C:integrator complex"/>
    <property type="evidence" value="ECO:0007669"/>
    <property type="project" value="InterPro"/>
</dbReference>
<dbReference type="OrthoDB" id="19938at2759"/>
<organism evidence="1 2">
    <name type="scientific">Ladona fulva</name>
    <name type="common">Scarce chaser dragonfly</name>
    <name type="synonym">Libellula fulva</name>
    <dbReference type="NCBI Taxonomy" id="123851"/>
    <lineage>
        <taxon>Eukaryota</taxon>
        <taxon>Metazoa</taxon>
        <taxon>Ecdysozoa</taxon>
        <taxon>Arthropoda</taxon>
        <taxon>Hexapoda</taxon>
        <taxon>Insecta</taxon>
        <taxon>Pterygota</taxon>
        <taxon>Palaeoptera</taxon>
        <taxon>Odonata</taxon>
        <taxon>Epiprocta</taxon>
        <taxon>Anisoptera</taxon>
        <taxon>Libelluloidea</taxon>
        <taxon>Libellulidae</taxon>
        <taxon>Ladona</taxon>
    </lineage>
</organism>
<dbReference type="InterPro" id="IPR038902">
    <property type="entry name" value="INTS1"/>
</dbReference>